<keyword evidence="2" id="KW-1185">Reference proteome</keyword>
<accession>A0ACB9LVS2</accession>
<reference evidence="1 2" key="1">
    <citation type="journal article" date="2022" name="DNA Res.">
        <title>Chromosomal-level genome assembly of the orchid tree Bauhinia variegata (Leguminosae; Cercidoideae) supports the allotetraploid origin hypothesis of Bauhinia.</title>
        <authorList>
            <person name="Zhong Y."/>
            <person name="Chen Y."/>
            <person name="Zheng D."/>
            <person name="Pang J."/>
            <person name="Liu Y."/>
            <person name="Luo S."/>
            <person name="Meng S."/>
            <person name="Qian L."/>
            <person name="Wei D."/>
            <person name="Dai S."/>
            <person name="Zhou R."/>
        </authorList>
    </citation>
    <scope>NUCLEOTIDE SEQUENCE [LARGE SCALE GENOMIC DNA]</scope>
    <source>
        <strain evidence="1">BV-YZ2020</strain>
    </source>
</reference>
<comment type="caution">
    <text evidence="1">The sequence shown here is derived from an EMBL/GenBank/DDBJ whole genome shotgun (WGS) entry which is preliminary data.</text>
</comment>
<evidence type="ECO:0000313" key="1">
    <source>
        <dbReference type="EMBL" id="KAI4315520.1"/>
    </source>
</evidence>
<dbReference type="EMBL" id="CM039436">
    <property type="protein sequence ID" value="KAI4315520.1"/>
    <property type="molecule type" value="Genomic_DNA"/>
</dbReference>
<organism evidence="1 2">
    <name type="scientific">Bauhinia variegata</name>
    <name type="common">Purple orchid tree</name>
    <name type="synonym">Phanera variegata</name>
    <dbReference type="NCBI Taxonomy" id="167791"/>
    <lineage>
        <taxon>Eukaryota</taxon>
        <taxon>Viridiplantae</taxon>
        <taxon>Streptophyta</taxon>
        <taxon>Embryophyta</taxon>
        <taxon>Tracheophyta</taxon>
        <taxon>Spermatophyta</taxon>
        <taxon>Magnoliopsida</taxon>
        <taxon>eudicotyledons</taxon>
        <taxon>Gunneridae</taxon>
        <taxon>Pentapetalae</taxon>
        <taxon>rosids</taxon>
        <taxon>fabids</taxon>
        <taxon>Fabales</taxon>
        <taxon>Fabaceae</taxon>
        <taxon>Cercidoideae</taxon>
        <taxon>Cercideae</taxon>
        <taxon>Bauhiniinae</taxon>
        <taxon>Bauhinia</taxon>
    </lineage>
</organism>
<sequence>MARCAASFTLLLCLLFLSGFSFARIPVDQPEFDDTTTTNNNNHDQYDPFSASHPHPNPTAANTLFLPSENPDTEPATLIHLEPDTITGSKPEPQAVQSQPETSTESQSEVSPSDPDSVPFTIISFRPINRHIPRRPLPLPYRHGHRCRHNHGFRPWDPMFPRRHIPYGYDMILNNDDEKSSDRVPGGGVRQIPPNG</sequence>
<protein>
    <submittedName>
        <fullName evidence="1">Uncharacterized protein</fullName>
    </submittedName>
</protein>
<gene>
    <name evidence="1" type="ORF">L6164_028318</name>
</gene>
<evidence type="ECO:0000313" key="2">
    <source>
        <dbReference type="Proteomes" id="UP000828941"/>
    </source>
</evidence>
<dbReference type="Proteomes" id="UP000828941">
    <property type="component" value="Chromosome 11"/>
</dbReference>
<name>A0ACB9LVS2_BAUVA</name>
<proteinExistence type="predicted"/>